<evidence type="ECO:0000256" key="7">
    <source>
        <dbReference type="ARBA" id="ARBA00022679"/>
    </source>
</evidence>
<evidence type="ECO:0000256" key="2">
    <source>
        <dbReference type="ARBA" id="ARBA00004325"/>
    </source>
</evidence>
<dbReference type="FunFam" id="3.30.559.70:FF:000001">
    <property type="entry name" value="Carnitine O-palmitoyltransferase 1, liver isoform"/>
    <property type="match status" value="1"/>
</dbReference>
<dbReference type="FunFam" id="3.30.559.10:FF:000002">
    <property type="entry name" value="carnitine O-palmitoyltransferase 1, liver isoform"/>
    <property type="match status" value="1"/>
</dbReference>
<organism evidence="20 21">
    <name type="scientific">Pseudolycoriella hygida</name>
    <dbReference type="NCBI Taxonomy" id="35572"/>
    <lineage>
        <taxon>Eukaryota</taxon>
        <taxon>Metazoa</taxon>
        <taxon>Ecdysozoa</taxon>
        <taxon>Arthropoda</taxon>
        <taxon>Hexapoda</taxon>
        <taxon>Insecta</taxon>
        <taxon>Pterygota</taxon>
        <taxon>Neoptera</taxon>
        <taxon>Endopterygota</taxon>
        <taxon>Diptera</taxon>
        <taxon>Nematocera</taxon>
        <taxon>Sciaroidea</taxon>
        <taxon>Sciaridae</taxon>
        <taxon>Pseudolycoriella</taxon>
    </lineage>
</organism>
<dbReference type="Gene3D" id="3.30.559.10">
    <property type="entry name" value="Chloramphenicol acetyltransferase-like domain"/>
    <property type="match status" value="1"/>
</dbReference>
<keyword evidence="10 18" id="KW-1133">Transmembrane helix</keyword>
<comment type="caution">
    <text evidence="20">The sequence shown here is derived from an EMBL/GenBank/DDBJ whole genome shotgun (WGS) entry which is preliminary data.</text>
</comment>
<dbReference type="PROSITE" id="PS00440">
    <property type="entry name" value="ACYLTRANSF_C_2"/>
    <property type="match status" value="1"/>
</dbReference>
<dbReference type="GO" id="GO:0031966">
    <property type="term" value="C:mitochondrial membrane"/>
    <property type="evidence" value="ECO:0007669"/>
    <property type="project" value="UniProtKB-SubCell"/>
</dbReference>
<feature type="active site" description="Proton acceptor" evidence="16">
    <location>
        <position position="442"/>
    </location>
</feature>
<comment type="pathway">
    <text evidence="3">Lipid metabolism; fatty acid beta-oxidation.</text>
</comment>
<keyword evidence="14 17" id="KW-0012">Acyltransferase</keyword>
<evidence type="ECO:0000256" key="3">
    <source>
        <dbReference type="ARBA" id="ARBA00005005"/>
    </source>
</evidence>
<protein>
    <recommendedName>
        <fullName evidence="5">carnitine O-palmitoyltransferase</fullName>
        <ecNumber evidence="5">2.3.1.21</ecNumber>
    </recommendedName>
</protein>
<dbReference type="InterPro" id="IPR023213">
    <property type="entry name" value="CAT-like_dom_sf"/>
</dbReference>
<evidence type="ECO:0000313" key="20">
    <source>
        <dbReference type="EMBL" id="KAJ6642115.1"/>
    </source>
</evidence>
<evidence type="ECO:0000256" key="17">
    <source>
        <dbReference type="RuleBase" id="RU003801"/>
    </source>
</evidence>
<evidence type="ECO:0000256" key="1">
    <source>
        <dbReference type="ARBA" id="ARBA00004141"/>
    </source>
</evidence>
<dbReference type="EMBL" id="WJQU01000002">
    <property type="protein sequence ID" value="KAJ6642115.1"/>
    <property type="molecule type" value="Genomic_DNA"/>
</dbReference>
<dbReference type="GO" id="GO:0006631">
    <property type="term" value="P:fatty acid metabolic process"/>
    <property type="evidence" value="ECO:0007669"/>
    <property type="project" value="UniProtKB-KW"/>
</dbReference>
<evidence type="ECO:0000313" key="21">
    <source>
        <dbReference type="Proteomes" id="UP001151699"/>
    </source>
</evidence>
<evidence type="ECO:0000256" key="12">
    <source>
        <dbReference type="ARBA" id="ARBA00023128"/>
    </source>
</evidence>
<evidence type="ECO:0000256" key="8">
    <source>
        <dbReference type="ARBA" id="ARBA00022692"/>
    </source>
</evidence>
<comment type="subcellular location">
    <subcellularLocation>
        <location evidence="1">Membrane</location>
        <topology evidence="1">Multi-pass membrane protein</topology>
    </subcellularLocation>
    <subcellularLocation>
        <location evidence="2">Mitochondrion membrane</location>
    </subcellularLocation>
</comment>
<evidence type="ECO:0000259" key="19">
    <source>
        <dbReference type="Pfam" id="PF00755"/>
    </source>
</evidence>
<dbReference type="Gene3D" id="3.30.559.70">
    <property type="entry name" value="Choline/Carnitine o-acyltransferase, domain 2"/>
    <property type="match status" value="1"/>
</dbReference>
<dbReference type="InterPro" id="IPR042231">
    <property type="entry name" value="Cho/carn_acyl_trans_2"/>
</dbReference>
<sequence>MPSNSTIRTLRRKITTFKNFIRNIVYPVHVETLWVLIALVNGLHFADKIPSYGLVKWLTGFEMFAGATVPRQVVICSLVAFVYWITISRIARYILKILLMYKGYMHENKRTGVSLTTKVWAMLLKALVTWNPPSLYSFQEALPRLPVPKLNETISRYLRSMRPLLNDTEHEALSRRADEFLNGIGKKCQWYLVLKSWWSTNYVTDWWDEFIYLRRRASLMINSNCYVSDHFERITRSQSARAANIIHLTFLMRKRLEREEFEPFMVQGIVPLCSWQYRRMFNTFREPDTEKDRLVHFAESDHVALYHKGCFYKIVVYHQGRLLNPMELKHQIDQILNANATTTDSERNLSSLTAMDRTKWAEVRAQYFSTGVNRESLHAIESAAFFLALDDKPFELSFDCPQANLDNQARMLLHGNGNDRWFDKSFTLVITSDAQFGLNIEHSWSDGPIIGHVYEQIMYDDYFCYDESGNLKDSASPTSRPPPPTRLSWDFNSRLAETIREAYSDALKMIEEVDHRIVLHKSFGKGFIKTCKVSPDAYIQMALQLANYREFGKFNLTYEASMTRLYREGRTETVRACTMESSTWVKAMEDKTSTTEEKVRLLQDACRTHQSNYVDAMCGRGVDRHLFCLYVVSKHLKLDSPFLQEAVSEPWRLSTSQTPMGQSAKIDFKKYPGFLNPGAGFGPVTYDGYSVSYIISGEDLLSFHVSSKRSCPTTDSSRFIDRIVQAMADIRKLFEDYEKERQLK</sequence>
<feature type="transmembrane region" description="Helical" evidence="18">
    <location>
        <begin position="63"/>
        <end position="86"/>
    </location>
</feature>
<dbReference type="PANTHER" id="PTHR22589">
    <property type="entry name" value="CARNITINE O-ACYLTRANSFERASE"/>
    <property type="match status" value="1"/>
</dbReference>
<evidence type="ECO:0000256" key="18">
    <source>
        <dbReference type="SAM" id="Phobius"/>
    </source>
</evidence>
<dbReference type="EC" id="2.3.1.21" evidence="5"/>
<proteinExistence type="inferred from homology"/>
<dbReference type="OrthoDB" id="240216at2759"/>
<name>A0A9Q0S3G5_9DIPT</name>
<accession>A0A9Q0S3G5</accession>
<evidence type="ECO:0000256" key="4">
    <source>
        <dbReference type="ARBA" id="ARBA00005232"/>
    </source>
</evidence>
<keyword evidence="9" id="KW-0276">Fatty acid metabolism</keyword>
<feature type="domain" description="Choline/carnitine acyltransferase" evidence="19">
    <location>
        <begin position="145"/>
        <end position="723"/>
    </location>
</feature>
<keyword evidence="12" id="KW-0496">Mitochondrion</keyword>
<keyword evidence="21" id="KW-1185">Reference proteome</keyword>
<dbReference type="PROSITE" id="PS00439">
    <property type="entry name" value="ACYLTRANSF_C_1"/>
    <property type="match status" value="1"/>
</dbReference>
<dbReference type="GO" id="GO:0004095">
    <property type="term" value="F:carnitine O-palmitoyltransferase activity"/>
    <property type="evidence" value="ECO:0007669"/>
    <property type="project" value="UniProtKB-EC"/>
</dbReference>
<evidence type="ECO:0000256" key="13">
    <source>
        <dbReference type="ARBA" id="ARBA00023136"/>
    </source>
</evidence>
<gene>
    <name evidence="20" type="primary">Cpt1a_1</name>
    <name evidence="20" type="ORF">Bhyg_07061</name>
</gene>
<dbReference type="SUPFAM" id="SSF52777">
    <property type="entry name" value="CoA-dependent acyltransferases"/>
    <property type="match status" value="2"/>
</dbReference>
<dbReference type="InterPro" id="IPR039551">
    <property type="entry name" value="Cho/carn_acyl_trans"/>
</dbReference>
<evidence type="ECO:0000256" key="14">
    <source>
        <dbReference type="ARBA" id="ARBA00023315"/>
    </source>
</evidence>
<evidence type="ECO:0000256" key="16">
    <source>
        <dbReference type="PIRSR" id="PIRSR600542-1"/>
    </source>
</evidence>
<keyword evidence="11" id="KW-0443">Lipid metabolism</keyword>
<dbReference type="Pfam" id="PF00755">
    <property type="entry name" value="Carn_acyltransf"/>
    <property type="match status" value="1"/>
</dbReference>
<evidence type="ECO:0000256" key="9">
    <source>
        <dbReference type="ARBA" id="ARBA00022832"/>
    </source>
</evidence>
<keyword evidence="7 17" id="KW-0808">Transferase</keyword>
<evidence type="ECO:0000256" key="10">
    <source>
        <dbReference type="ARBA" id="ARBA00022989"/>
    </source>
</evidence>
<comment type="similarity">
    <text evidence="4 17">Belongs to the carnitine/choline acetyltransferase family.</text>
</comment>
<evidence type="ECO:0000256" key="15">
    <source>
        <dbReference type="ARBA" id="ARBA00048480"/>
    </source>
</evidence>
<keyword evidence="13 18" id="KW-0472">Membrane</keyword>
<evidence type="ECO:0000256" key="5">
    <source>
        <dbReference type="ARBA" id="ARBA00013243"/>
    </source>
</evidence>
<dbReference type="Proteomes" id="UP001151699">
    <property type="component" value="Chromosome B"/>
</dbReference>
<dbReference type="GO" id="GO:0015909">
    <property type="term" value="P:long-chain fatty acid transport"/>
    <property type="evidence" value="ECO:0007669"/>
    <property type="project" value="UniProtKB-ARBA"/>
</dbReference>
<dbReference type="PANTHER" id="PTHR22589:SF31">
    <property type="entry name" value="CARNITINE O-PALMITOYLTRANSFERASE"/>
    <property type="match status" value="1"/>
</dbReference>
<evidence type="ECO:0000256" key="6">
    <source>
        <dbReference type="ARBA" id="ARBA00022448"/>
    </source>
</evidence>
<dbReference type="AlphaFoldDB" id="A0A9Q0S3G5"/>
<reference evidence="20" key="1">
    <citation type="submission" date="2022-07" db="EMBL/GenBank/DDBJ databases">
        <authorList>
            <person name="Trinca V."/>
            <person name="Uliana J.V.C."/>
            <person name="Torres T.T."/>
            <person name="Ward R.J."/>
            <person name="Monesi N."/>
        </authorList>
    </citation>
    <scope>NUCLEOTIDE SEQUENCE</scope>
    <source>
        <strain evidence="20">HSMRA1968</strain>
        <tissue evidence="20">Whole embryos</tissue>
    </source>
</reference>
<dbReference type="GO" id="GO:0009437">
    <property type="term" value="P:carnitine metabolic process"/>
    <property type="evidence" value="ECO:0007669"/>
    <property type="project" value="TreeGrafter"/>
</dbReference>
<evidence type="ECO:0000256" key="11">
    <source>
        <dbReference type="ARBA" id="ARBA00023098"/>
    </source>
</evidence>
<dbReference type="InterPro" id="IPR000542">
    <property type="entry name" value="Carn_acyl_trans"/>
</dbReference>
<keyword evidence="8 18" id="KW-0812">Transmembrane</keyword>
<comment type="catalytic activity">
    <reaction evidence="15">
        <text>(R)-carnitine + hexadecanoyl-CoA = O-hexadecanoyl-(R)-carnitine + CoA</text>
        <dbReference type="Rhea" id="RHEA:12661"/>
        <dbReference type="ChEBI" id="CHEBI:16347"/>
        <dbReference type="ChEBI" id="CHEBI:17490"/>
        <dbReference type="ChEBI" id="CHEBI:57287"/>
        <dbReference type="ChEBI" id="CHEBI:57379"/>
        <dbReference type="EC" id="2.3.1.21"/>
    </reaction>
    <physiologicalReaction direction="left-to-right" evidence="15">
        <dbReference type="Rhea" id="RHEA:12662"/>
    </physiologicalReaction>
</comment>
<keyword evidence="6" id="KW-0813">Transport</keyword>